<feature type="binding site" evidence="20">
    <location>
        <position position="544"/>
    </location>
    <ligand>
        <name>ATP</name>
        <dbReference type="ChEBI" id="CHEBI:30616"/>
    </ligand>
</feature>
<dbReference type="Pfam" id="PF00560">
    <property type="entry name" value="LRR_1"/>
    <property type="match status" value="5"/>
</dbReference>
<evidence type="ECO:0000256" key="21">
    <source>
        <dbReference type="SAM" id="SignalP"/>
    </source>
</evidence>
<protein>
    <recommendedName>
        <fullName evidence="3">non-specific serine/threonine protein kinase</fullName>
        <ecNumber evidence="3">2.7.11.1</ecNumber>
    </recommendedName>
</protein>
<evidence type="ECO:0000256" key="17">
    <source>
        <dbReference type="ARBA" id="ARBA00023180"/>
    </source>
</evidence>
<dbReference type="InterPro" id="IPR032675">
    <property type="entry name" value="LRR_dom_sf"/>
</dbReference>
<dbReference type="InterPro" id="IPR003591">
    <property type="entry name" value="Leu-rich_rpt_typical-subtyp"/>
</dbReference>
<dbReference type="OrthoDB" id="676979at2759"/>
<gene>
    <name evidence="23" type="ORF">HRI_003038600</name>
</gene>
<dbReference type="Gene3D" id="3.30.200.20">
    <property type="entry name" value="Phosphorylase Kinase, domain 1"/>
    <property type="match status" value="1"/>
</dbReference>
<evidence type="ECO:0000256" key="8">
    <source>
        <dbReference type="ARBA" id="ARBA00022692"/>
    </source>
</evidence>
<keyword evidence="7" id="KW-0808">Transferase</keyword>
<dbReference type="GO" id="GO:0009653">
    <property type="term" value="P:anatomical structure morphogenesis"/>
    <property type="evidence" value="ECO:0007669"/>
    <property type="project" value="UniProtKB-ARBA"/>
</dbReference>
<keyword evidence="12 23" id="KW-0418">Kinase</keyword>
<evidence type="ECO:0000256" key="12">
    <source>
        <dbReference type="ARBA" id="ARBA00022777"/>
    </source>
</evidence>
<dbReference type="FunFam" id="3.80.10.10:FF:000400">
    <property type="entry name" value="Nuclear pore complex protein NUP107"/>
    <property type="match status" value="1"/>
</dbReference>
<evidence type="ECO:0000256" key="6">
    <source>
        <dbReference type="ARBA" id="ARBA00022614"/>
    </source>
</evidence>
<dbReference type="InterPro" id="IPR051716">
    <property type="entry name" value="Plant_RL_S/T_kinase"/>
</dbReference>
<feature type="signal peptide" evidence="21">
    <location>
        <begin position="1"/>
        <end position="28"/>
    </location>
</feature>
<dbReference type="InterPro" id="IPR000719">
    <property type="entry name" value="Prot_kinase_dom"/>
</dbReference>
<dbReference type="InterPro" id="IPR011009">
    <property type="entry name" value="Kinase-like_dom_sf"/>
</dbReference>
<comment type="catalytic activity">
    <reaction evidence="18">
        <text>L-threonyl-[protein] + ATP = O-phospho-L-threonyl-[protein] + ADP + H(+)</text>
        <dbReference type="Rhea" id="RHEA:46608"/>
        <dbReference type="Rhea" id="RHEA-COMP:11060"/>
        <dbReference type="Rhea" id="RHEA-COMP:11605"/>
        <dbReference type="ChEBI" id="CHEBI:15378"/>
        <dbReference type="ChEBI" id="CHEBI:30013"/>
        <dbReference type="ChEBI" id="CHEBI:30616"/>
        <dbReference type="ChEBI" id="CHEBI:61977"/>
        <dbReference type="ChEBI" id="CHEBI:456216"/>
        <dbReference type="EC" id="2.7.11.1"/>
    </reaction>
</comment>
<keyword evidence="15" id="KW-0472">Membrane</keyword>
<evidence type="ECO:0000256" key="7">
    <source>
        <dbReference type="ARBA" id="ARBA00022679"/>
    </source>
</evidence>
<keyword evidence="14" id="KW-1133">Transmembrane helix</keyword>
<dbReference type="PANTHER" id="PTHR48053:SF126">
    <property type="entry name" value="MDIS1-INTERACTING RECEPTOR LIKE KINASE 2-LIKE ISOFORM X1"/>
    <property type="match status" value="1"/>
</dbReference>
<feature type="domain" description="Protein kinase" evidence="22">
    <location>
        <begin position="515"/>
        <end position="781"/>
    </location>
</feature>
<comment type="catalytic activity">
    <reaction evidence="19">
        <text>L-seryl-[protein] + ATP = O-phospho-L-seryl-[protein] + ADP + H(+)</text>
        <dbReference type="Rhea" id="RHEA:17989"/>
        <dbReference type="Rhea" id="RHEA-COMP:9863"/>
        <dbReference type="Rhea" id="RHEA-COMP:11604"/>
        <dbReference type="ChEBI" id="CHEBI:15378"/>
        <dbReference type="ChEBI" id="CHEBI:29999"/>
        <dbReference type="ChEBI" id="CHEBI:30616"/>
        <dbReference type="ChEBI" id="CHEBI:83421"/>
        <dbReference type="ChEBI" id="CHEBI:456216"/>
        <dbReference type="EC" id="2.7.11.1"/>
    </reaction>
</comment>
<dbReference type="FunFam" id="3.80.10.10:FF:000095">
    <property type="entry name" value="LRR receptor-like serine/threonine-protein kinase GSO1"/>
    <property type="match status" value="1"/>
</dbReference>
<dbReference type="GO" id="GO:0099402">
    <property type="term" value="P:plant organ development"/>
    <property type="evidence" value="ECO:0007669"/>
    <property type="project" value="UniProtKB-ARBA"/>
</dbReference>
<dbReference type="PANTHER" id="PTHR48053">
    <property type="entry name" value="LEUCINE RICH REPEAT FAMILY PROTEIN, EXPRESSED"/>
    <property type="match status" value="1"/>
</dbReference>
<evidence type="ECO:0000256" key="16">
    <source>
        <dbReference type="ARBA" id="ARBA00023170"/>
    </source>
</evidence>
<comment type="subcellular location">
    <subcellularLocation>
        <location evidence="1">Cell membrane</location>
    </subcellularLocation>
    <subcellularLocation>
        <location evidence="2">Membrane</location>
        <topology evidence="2">Single-pass type I membrane protein</topology>
    </subcellularLocation>
</comment>
<name>A0A9W7M9Y1_HIBTR</name>
<dbReference type="SMART" id="SM00365">
    <property type="entry name" value="LRR_SD22"/>
    <property type="match status" value="3"/>
</dbReference>
<dbReference type="GO" id="GO:0005886">
    <property type="term" value="C:plasma membrane"/>
    <property type="evidence" value="ECO:0007669"/>
    <property type="project" value="UniProtKB-SubCell"/>
</dbReference>
<dbReference type="PROSITE" id="PS50011">
    <property type="entry name" value="PROTEIN_KINASE_DOM"/>
    <property type="match status" value="1"/>
</dbReference>
<dbReference type="Pfam" id="PF00069">
    <property type="entry name" value="Pkinase"/>
    <property type="match status" value="1"/>
</dbReference>
<keyword evidence="17" id="KW-0325">Glycoprotein</keyword>
<comment type="caution">
    <text evidence="23">The sequence shown here is derived from an EMBL/GenBank/DDBJ whole genome shotgun (WGS) entry which is preliminary data.</text>
</comment>
<dbReference type="EMBL" id="BSYR01000025">
    <property type="protein sequence ID" value="GMI93693.1"/>
    <property type="molecule type" value="Genomic_DNA"/>
</dbReference>
<sequence>MASPLCSTPLVLSFVTTAIVAAIAPTSSVPTEAEALLRTGWWSSNGGNTSGHCTWQGISCNKDGSITRIDRHGAVGSGFLDKLEKLNFSCFPNLVYLDLARFVVNGSIPAQIGALSSLEYLDLSYNYLTGELPRSLGKLTRLKELKLYDNSFEGSIPMDFGNLRSLMSLEMMSCNISGPIPYEIGNLKNLSVLSLTKNKLGGSIPSSLSNLSGLNILYLDSNLLQGPIPHEIGNLKSLQVLSLTKNKLIGSIPSSLSNLSSLSVLHLDSNLLQGPIPHEIGNLKNLQVLSLTKNKLRGSIPSSLSNLSGLSDLYLDSNLLQGPIPREIGNLKLLVLSLSNNRINGSIPPEVFTCPSSTLDLSHNFIEGEIPHGDGNFVYVSNLDLSHNNLTGMIPDSLEGVDMVDLSYNSLIGPIPHYLIDSFGPDSFRGNKHLCGNLPGFSHCPASNKVKIAKTIIPIVGILALLSLGCLLYFRYKAKNNIPESNVTKNGDLFSIWNFDGKIAFQDIIEATEDFDIRYCIGTGGYGSVYRAQLPTGKIVAIKKLHRREAEVPAFDKSFKNEAKMLSEIRHKNIVKLHGFCLHDRCMFLIYEYMARGSLFRVLADDTEAVELDWIKRVKIITDTASALSNLHHDCHPPVVHRDISSNNILLDSNLEACISDFGTARLLDPNSSNQTMLVGTYGYVAPELAYTMVVTEKCDVYSFGVLALETLTGKHPDPRLPLPSNRRVAKDIVFATTIAFACLRWNPKFRPTMKCVSRKRAVADRLQIISVLQLKNHDLYVDGERRIQPRNAEQGGEIHAGSST</sequence>
<dbReference type="FunFam" id="3.30.200.20:FF:000309">
    <property type="entry name" value="Leucine-rich repeat receptor protein kinase MSP1"/>
    <property type="match status" value="1"/>
</dbReference>
<keyword evidence="9 21" id="KW-0732">Signal</keyword>
<dbReference type="PROSITE" id="PS00107">
    <property type="entry name" value="PROTEIN_KINASE_ATP"/>
    <property type="match status" value="1"/>
</dbReference>
<dbReference type="Proteomes" id="UP001165190">
    <property type="component" value="Unassembled WGS sequence"/>
</dbReference>
<dbReference type="Gene3D" id="3.80.10.10">
    <property type="entry name" value="Ribonuclease Inhibitor"/>
    <property type="match status" value="2"/>
</dbReference>
<evidence type="ECO:0000256" key="18">
    <source>
        <dbReference type="ARBA" id="ARBA00047899"/>
    </source>
</evidence>
<dbReference type="SUPFAM" id="SSF56112">
    <property type="entry name" value="Protein kinase-like (PK-like)"/>
    <property type="match status" value="1"/>
</dbReference>
<evidence type="ECO:0000313" key="23">
    <source>
        <dbReference type="EMBL" id="GMI93693.1"/>
    </source>
</evidence>
<feature type="chain" id="PRO_5040790796" description="non-specific serine/threonine protein kinase" evidence="21">
    <location>
        <begin position="29"/>
        <end position="805"/>
    </location>
</feature>
<dbReference type="Gene3D" id="1.10.510.10">
    <property type="entry name" value="Transferase(Phosphotransferase) domain 1"/>
    <property type="match status" value="1"/>
</dbReference>
<keyword evidence="11 20" id="KW-0547">Nucleotide-binding</keyword>
<dbReference type="SMART" id="SM00369">
    <property type="entry name" value="LRR_TYP"/>
    <property type="match status" value="6"/>
</dbReference>
<evidence type="ECO:0000256" key="20">
    <source>
        <dbReference type="PROSITE-ProRule" id="PRU10141"/>
    </source>
</evidence>
<evidence type="ECO:0000256" key="10">
    <source>
        <dbReference type="ARBA" id="ARBA00022737"/>
    </source>
</evidence>
<dbReference type="InterPro" id="IPR008266">
    <property type="entry name" value="Tyr_kinase_AS"/>
</dbReference>
<evidence type="ECO:0000259" key="22">
    <source>
        <dbReference type="PROSITE" id="PS50011"/>
    </source>
</evidence>
<evidence type="ECO:0000256" key="1">
    <source>
        <dbReference type="ARBA" id="ARBA00004236"/>
    </source>
</evidence>
<accession>A0A9W7M9Y1</accession>
<dbReference type="AlphaFoldDB" id="A0A9W7M9Y1"/>
<organism evidence="23 24">
    <name type="scientific">Hibiscus trionum</name>
    <name type="common">Flower of an hour</name>
    <dbReference type="NCBI Taxonomy" id="183268"/>
    <lineage>
        <taxon>Eukaryota</taxon>
        <taxon>Viridiplantae</taxon>
        <taxon>Streptophyta</taxon>
        <taxon>Embryophyta</taxon>
        <taxon>Tracheophyta</taxon>
        <taxon>Spermatophyta</taxon>
        <taxon>Magnoliopsida</taxon>
        <taxon>eudicotyledons</taxon>
        <taxon>Gunneridae</taxon>
        <taxon>Pentapetalae</taxon>
        <taxon>rosids</taxon>
        <taxon>malvids</taxon>
        <taxon>Malvales</taxon>
        <taxon>Malvaceae</taxon>
        <taxon>Malvoideae</taxon>
        <taxon>Hibiscus</taxon>
    </lineage>
</organism>
<keyword evidence="5" id="KW-0597">Phosphoprotein</keyword>
<evidence type="ECO:0000256" key="14">
    <source>
        <dbReference type="ARBA" id="ARBA00022989"/>
    </source>
</evidence>
<dbReference type="InterPro" id="IPR055414">
    <property type="entry name" value="LRR_R13L4/SHOC2-like"/>
</dbReference>
<evidence type="ECO:0000256" key="4">
    <source>
        <dbReference type="ARBA" id="ARBA00022527"/>
    </source>
</evidence>
<dbReference type="GO" id="GO:0005524">
    <property type="term" value="F:ATP binding"/>
    <property type="evidence" value="ECO:0007669"/>
    <property type="project" value="UniProtKB-UniRule"/>
</dbReference>
<evidence type="ECO:0000256" key="11">
    <source>
        <dbReference type="ARBA" id="ARBA00022741"/>
    </source>
</evidence>
<evidence type="ECO:0000256" key="19">
    <source>
        <dbReference type="ARBA" id="ARBA00048679"/>
    </source>
</evidence>
<dbReference type="PROSITE" id="PS00109">
    <property type="entry name" value="PROTEIN_KINASE_TYR"/>
    <property type="match status" value="1"/>
</dbReference>
<evidence type="ECO:0000256" key="2">
    <source>
        <dbReference type="ARBA" id="ARBA00004479"/>
    </source>
</evidence>
<dbReference type="EC" id="2.7.11.1" evidence="3"/>
<evidence type="ECO:0000313" key="24">
    <source>
        <dbReference type="Proteomes" id="UP001165190"/>
    </source>
</evidence>
<keyword evidence="6" id="KW-0433">Leucine-rich repeat</keyword>
<evidence type="ECO:0000256" key="3">
    <source>
        <dbReference type="ARBA" id="ARBA00012513"/>
    </source>
</evidence>
<evidence type="ECO:0000256" key="9">
    <source>
        <dbReference type="ARBA" id="ARBA00022729"/>
    </source>
</evidence>
<keyword evidence="8" id="KW-0812">Transmembrane</keyword>
<dbReference type="InterPro" id="IPR001611">
    <property type="entry name" value="Leu-rich_rpt"/>
</dbReference>
<dbReference type="Pfam" id="PF23598">
    <property type="entry name" value="LRR_14"/>
    <property type="match status" value="1"/>
</dbReference>
<keyword evidence="10" id="KW-0677">Repeat</keyword>
<keyword evidence="24" id="KW-1185">Reference proteome</keyword>
<keyword evidence="16 23" id="KW-0675">Receptor</keyword>
<keyword evidence="4" id="KW-0723">Serine/threonine-protein kinase</keyword>
<keyword evidence="13 20" id="KW-0067">ATP-binding</keyword>
<evidence type="ECO:0000256" key="15">
    <source>
        <dbReference type="ARBA" id="ARBA00023136"/>
    </source>
</evidence>
<dbReference type="SUPFAM" id="SSF52058">
    <property type="entry name" value="L domain-like"/>
    <property type="match status" value="1"/>
</dbReference>
<evidence type="ECO:0000256" key="13">
    <source>
        <dbReference type="ARBA" id="ARBA00022840"/>
    </source>
</evidence>
<evidence type="ECO:0000256" key="5">
    <source>
        <dbReference type="ARBA" id="ARBA00022553"/>
    </source>
</evidence>
<dbReference type="GO" id="GO:0004674">
    <property type="term" value="F:protein serine/threonine kinase activity"/>
    <property type="evidence" value="ECO:0007669"/>
    <property type="project" value="UniProtKB-KW"/>
</dbReference>
<proteinExistence type="predicted"/>
<dbReference type="InterPro" id="IPR017441">
    <property type="entry name" value="Protein_kinase_ATP_BS"/>
</dbReference>
<reference evidence="23" key="1">
    <citation type="submission" date="2023-05" db="EMBL/GenBank/DDBJ databases">
        <title>Genome and transcriptome analyses reveal genes involved in the formation of fine ridges on petal epidermal cells in Hibiscus trionum.</title>
        <authorList>
            <person name="Koshimizu S."/>
            <person name="Masuda S."/>
            <person name="Ishii T."/>
            <person name="Shirasu K."/>
            <person name="Hoshino A."/>
            <person name="Arita M."/>
        </authorList>
    </citation>
    <scope>NUCLEOTIDE SEQUENCE</scope>
    <source>
        <strain evidence="23">Hamamatsu line</strain>
    </source>
</reference>